<dbReference type="InterPro" id="IPR009912">
    <property type="entry name" value="DUF1451"/>
</dbReference>
<dbReference type="EMBL" id="UGWZ01000001">
    <property type="protein sequence ID" value="SUG16213.1"/>
    <property type="molecule type" value="Genomic_DNA"/>
</dbReference>
<organism evidence="1 2">
    <name type="scientific">Salmonella enterica subsp. arizonae</name>
    <dbReference type="NCBI Taxonomy" id="59203"/>
    <lineage>
        <taxon>Bacteria</taxon>
        <taxon>Pseudomonadati</taxon>
        <taxon>Pseudomonadota</taxon>
        <taxon>Gammaproteobacteria</taxon>
        <taxon>Enterobacterales</taxon>
        <taxon>Enterobacteriaceae</taxon>
        <taxon>Salmonella</taxon>
    </lineage>
</organism>
<name>A0A379S5W8_SALER</name>
<dbReference type="AlphaFoldDB" id="A0A379S5W8"/>
<proteinExistence type="predicted"/>
<dbReference type="NCBIfam" id="NF008261">
    <property type="entry name" value="PRK11032.1"/>
    <property type="match status" value="1"/>
</dbReference>
<dbReference type="Pfam" id="PF07295">
    <property type="entry name" value="DUF1451"/>
    <property type="match status" value="1"/>
</dbReference>
<reference evidence="1 2" key="1">
    <citation type="submission" date="2018-06" db="EMBL/GenBank/DDBJ databases">
        <authorList>
            <consortium name="Pathogen Informatics"/>
            <person name="Doyle S."/>
        </authorList>
    </citation>
    <scope>NUCLEOTIDE SEQUENCE [LARGE SCALE GENOMIC DNA]</scope>
    <source>
        <strain evidence="1 2">NCTC7295</strain>
    </source>
</reference>
<evidence type="ECO:0000313" key="1">
    <source>
        <dbReference type="EMBL" id="SUG16213.1"/>
    </source>
</evidence>
<protein>
    <submittedName>
        <fullName evidence="1">Protein ybeL</fullName>
    </submittedName>
</protein>
<sequence>MNKVAQYYRELVASLSERLRNGERDINALVEQARQRVMQTGELTRTELDELTRAVRRDLEEFAMSYEESQDDSVFMRVIKESLWQELADITDKTQLEWREVFQDLNHHGVYHSGEVVGLGNLVCEKCHFHLGGLYAGCAAAVARNAGMTSSREDRSSRDLSLPDGDVLGVLCGLRHTLSSGRISDSAIRRKITRKI</sequence>
<gene>
    <name evidence="1" type="ORF">NCTC7295_03919</name>
</gene>
<evidence type="ECO:0000313" key="2">
    <source>
        <dbReference type="Proteomes" id="UP000254124"/>
    </source>
</evidence>
<accession>A0A379S5W8</accession>
<dbReference type="Proteomes" id="UP000254124">
    <property type="component" value="Unassembled WGS sequence"/>
</dbReference>